<reference evidence="1" key="1">
    <citation type="submission" date="2021-11" db="EMBL/GenBank/DDBJ databases">
        <title>Study of the species diversity of bacterial strains isolated from a unique natural object - Shulgan-Tash cave (Bashkiria).</title>
        <authorList>
            <person name="Sazanova A.L."/>
            <person name="Chirak E.R."/>
            <person name="Safronova V.I."/>
        </authorList>
    </citation>
    <scope>NUCLEOTIDE SEQUENCE</scope>
    <source>
        <strain evidence="1">P1</strain>
    </source>
</reference>
<dbReference type="EMBL" id="CP087977">
    <property type="protein sequence ID" value="UUZ44063.1"/>
    <property type="molecule type" value="Genomic_DNA"/>
</dbReference>
<accession>A0AC61U264</accession>
<gene>
    <name evidence="1" type="ORF">LP422_15720</name>
</gene>
<organism evidence="1 2">
    <name type="scientific">Janibacter limosus</name>
    <dbReference type="NCBI Taxonomy" id="53458"/>
    <lineage>
        <taxon>Bacteria</taxon>
        <taxon>Bacillati</taxon>
        <taxon>Actinomycetota</taxon>
        <taxon>Actinomycetes</taxon>
        <taxon>Micrococcales</taxon>
        <taxon>Intrasporangiaceae</taxon>
        <taxon>Janibacter</taxon>
    </lineage>
</organism>
<sequence>MSDDLHSLSGAYVLDALSDRERADFEVHLGRCETCRDEVDSLRAVTPLLAETVAVTPPPALRADIMAAIRTTRRDPPVVDEPAAEAPAVAEPAVAEPVATAPSEGATVVPLRRRVSRQWAALAAAAALVVGGGVTWQVVEQVTMSTSDKVPAASDAQSWQATTANGGTVRVVRSDEMGRAVLRVRGLADPGSGKAYRARLPGLLGCHGPGGDHDHHRRRDAPRGRCRQGSRRRPDHGAGCRLTAADHRPGRPDRARLTDGDDLGSRLRSRVDPVSAAQSPH</sequence>
<dbReference type="Proteomes" id="UP001059663">
    <property type="component" value="Chromosome"/>
</dbReference>
<name>A0AC61U264_9MICO</name>
<protein>
    <submittedName>
        <fullName evidence="1">Zf-HC2 domain-containing protein</fullName>
    </submittedName>
</protein>
<evidence type="ECO:0000313" key="2">
    <source>
        <dbReference type="Proteomes" id="UP001059663"/>
    </source>
</evidence>
<evidence type="ECO:0000313" key="1">
    <source>
        <dbReference type="EMBL" id="UUZ44063.1"/>
    </source>
</evidence>
<proteinExistence type="predicted"/>